<reference evidence="1 3" key="1">
    <citation type="submission" date="2024-11" db="EMBL/GenBank/DDBJ databases">
        <title>Chromosome-level genome assembly of the freshwater bivalve Anodonta woodiana.</title>
        <authorList>
            <person name="Chen X."/>
        </authorList>
    </citation>
    <scope>NUCLEOTIDE SEQUENCE [LARGE SCALE GENOMIC DNA]</scope>
    <source>
        <strain evidence="1">MN2024</strain>
        <tissue evidence="1">Gills</tissue>
    </source>
</reference>
<dbReference type="AlphaFoldDB" id="A0ABD3WSC4"/>
<evidence type="ECO:0000313" key="1">
    <source>
        <dbReference type="EMBL" id="KAL3875648.1"/>
    </source>
</evidence>
<accession>A0ABD3WSC4</accession>
<keyword evidence="3" id="KW-1185">Reference proteome</keyword>
<comment type="caution">
    <text evidence="1">The sequence shown here is derived from an EMBL/GenBank/DDBJ whole genome shotgun (WGS) entry which is preliminary data.</text>
</comment>
<proteinExistence type="predicted"/>
<gene>
    <name evidence="1" type="ORF">ACJMK2_033578</name>
    <name evidence="2" type="ORF">ACJMK2_033603</name>
</gene>
<name>A0ABD3WSC4_SINWO</name>
<dbReference type="Proteomes" id="UP001634394">
    <property type="component" value="Unassembled WGS sequence"/>
</dbReference>
<evidence type="ECO:0000313" key="3">
    <source>
        <dbReference type="Proteomes" id="UP001634394"/>
    </source>
</evidence>
<evidence type="ECO:0000313" key="2">
    <source>
        <dbReference type="EMBL" id="KAL3875674.1"/>
    </source>
</evidence>
<protein>
    <submittedName>
        <fullName evidence="1">Uncharacterized protein</fullName>
    </submittedName>
</protein>
<sequence>MTSPYGRKRGRSLDSDCDECLPISKRINKLQIKSAGTSQEDNEKGSHGNVRDLCMNCASLQEGNVQNNMAPLPAQTQCIQQNAGVQHTSTSQHLCNGGTSGCRQCELCRVSLSTLQCPDLNANEMDSSGLRPEDLVGYDPELTVTENPHYYNINQVLYDAHVERIERHGVIFKNT</sequence>
<dbReference type="EMBL" id="JBJQND010000005">
    <property type="protein sequence ID" value="KAL3875674.1"/>
    <property type="molecule type" value="Genomic_DNA"/>
</dbReference>
<dbReference type="EMBL" id="JBJQND010000005">
    <property type="protein sequence ID" value="KAL3875648.1"/>
    <property type="molecule type" value="Genomic_DNA"/>
</dbReference>
<organism evidence="1 3">
    <name type="scientific">Sinanodonta woodiana</name>
    <name type="common">Chinese pond mussel</name>
    <name type="synonym">Anodonta woodiana</name>
    <dbReference type="NCBI Taxonomy" id="1069815"/>
    <lineage>
        <taxon>Eukaryota</taxon>
        <taxon>Metazoa</taxon>
        <taxon>Spiralia</taxon>
        <taxon>Lophotrochozoa</taxon>
        <taxon>Mollusca</taxon>
        <taxon>Bivalvia</taxon>
        <taxon>Autobranchia</taxon>
        <taxon>Heteroconchia</taxon>
        <taxon>Palaeoheterodonta</taxon>
        <taxon>Unionida</taxon>
        <taxon>Unionoidea</taxon>
        <taxon>Unionidae</taxon>
        <taxon>Unioninae</taxon>
        <taxon>Sinanodonta</taxon>
    </lineage>
</organism>